<dbReference type="AlphaFoldDB" id="A0A168G862"/>
<evidence type="ECO:0000313" key="3">
    <source>
        <dbReference type="Proteomes" id="UP000460875"/>
    </source>
</evidence>
<dbReference type="EMBL" id="WTQT01000016">
    <property type="protein sequence ID" value="MWR36991.1"/>
    <property type="molecule type" value="Genomic_DNA"/>
</dbReference>
<dbReference type="EMBL" id="JANIDP010000015">
    <property type="protein sequence ID" value="MDR6045670.1"/>
    <property type="molecule type" value="Genomic_DNA"/>
</dbReference>
<sequence length="65" mass="7184">MKIEDIKNVAVFFNMNGKTVALRMDAEQKRIVALMALNTADARAELIEVPHMTLPADPAMEEAAQ</sequence>
<accession>A0A168G862</accession>
<evidence type="ECO:0000313" key="1">
    <source>
        <dbReference type="EMBL" id="MDR6045670.1"/>
    </source>
</evidence>
<organism evidence="2 3">
    <name type="scientific">Escherichia coli</name>
    <dbReference type="NCBI Taxonomy" id="562"/>
    <lineage>
        <taxon>Bacteria</taxon>
        <taxon>Pseudomonadati</taxon>
        <taxon>Pseudomonadota</taxon>
        <taxon>Gammaproteobacteria</taxon>
        <taxon>Enterobacterales</taxon>
        <taxon>Enterobacteriaceae</taxon>
        <taxon>Escherichia</taxon>
    </lineage>
</organism>
<dbReference type="Proteomes" id="UP000460875">
    <property type="component" value="Unassembled WGS sequence"/>
</dbReference>
<gene>
    <name evidence="2" type="ORF">GP975_02510</name>
    <name evidence="1" type="ORF">NQD80_07595</name>
</gene>
<reference evidence="1 4" key="2">
    <citation type="submission" date="2022-07" db="EMBL/GenBank/DDBJ databases">
        <title>The wastewater resistome of Residential Aged Care Facilities indicates a role of antimicrobial stewardship in reducing resistance.</title>
        <authorList>
            <person name="Sapula S."/>
            <person name="Hart B.J."/>
            <person name="Henrietta V."/>
            <person name="Amsalu A."/>
            <person name="Jon W."/>
            <person name="Siderius N."/>
            <person name="Nguyen L."/>
            <person name="Turnidge J."/>
            <person name="Gerber C."/>
        </authorList>
    </citation>
    <scope>NUCLEOTIDE SEQUENCE [LARGE SCALE GENOMIC DNA]</scope>
    <source>
        <strain evidence="1 4">ECA685</strain>
    </source>
</reference>
<comment type="caution">
    <text evidence="2">The sequence shown here is derived from an EMBL/GenBank/DDBJ whole genome shotgun (WGS) entry which is preliminary data.</text>
</comment>
<evidence type="ECO:0000313" key="4">
    <source>
        <dbReference type="Proteomes" id="UP001247581"/>
    </source>
</evidence>
<dbReference type="RefSeq" id="WP_016066205.1">
    <property type="nucleotide sequence ID" value="NZ_BFJQ01000111.1"/>
</dbReference>
<name>A0A168G862_ECOLX</name>
<dbReference type="Proteomes" id="UP001247581">
    <property type="component" value="Unassembled WGS sequence"/>
</dbReference>
<protein>
    <submittedName>
        <fullName evidence="2">Uncharacterized protein</fullName>
    </submittedName>
</protein>
<evidence type="ECO:0000313" key="2">
    <source>
        <dbReference type="EMBL" id="MWR36991.1"/>
    </source>
</evidence>
<proteinExistence type="predicted"/>
<reference evidence="2 3" key="1">
    <citation type="submission" date="2019-12" db="EMBL/GenBank/DDBJ databases">
        <title>Enteriobacteria Tanzani isolates_8377-8380.</title>
        <authorList>
            <person name="Subbiah M."/>
            <person name="Call D."/>
        </authorList>
    </citation>
    <scope>NUCLEOTIDE SEQUENCE [LARGE SCALE GENOMIC DNA]</scope>
    <source>
        <strain evidence="2 3">8379wE2</strain>
    </source>
</reference>